<dbReference type="Pfam" id="PF24656">
    <property type="entry name" value="CEPT76_peptidase"/>
    <property type="match status" value="1"/>
</dbReference>
<accession>A0A3P7MYS2</accession>
<evidence type="ECO:0000313" key="2">
    <source>
        <dbReference type="EMBL" id="VDN32200.1"/>
    </source>
</evidence>
<sequence>MRLDRLRETKNDFSSIADSLRITVYDRLVSKLNADDREPNSVHEQLERRYLGSIFIPFTTIYYNAKIDGRLRLQTPLILTSYRISDQPAYVKLLIAFEPAVGPPRIEAPKFLRAMKPPQSLAADNQSPQQLARIACRLVSYIPFVTHTAIFPEFIDLWATADQVSPQSAFVLAVIPESTLILNPSDGNAYSVNDPLCPIISIGTAVCVGNLYANIQQHGHPSQMQFDFSVSFKK</sequence>
<keyword evidence="3" id="KW-1185">Reference proteome</keyword>
<dbReference type="PANTHER" id="PTHR20837:SF0">
    <property type="entry name" value="COILED-COIL AND C2 DOMAIN-CONTAINING PROTEIN 2A"/>
    <property type="match status" value="1"/>
</dbReference>
<reference evidence="2 3" key="1">
    <citation type="submission" date="2018-11" db="EMBL/GenBank/DDBJ databases">
        <authorList>
            <consortium name="Pathogen Informatics"/>
        </authorList>
    </citation>
    <scope>NUCLEOTIDE SEQUENCE [LARGE SCALE GENOMIC DNA]</scope>
</reference>
<dbReference type="GO" id="GO:1904491">
    <property type="term" value="P:protein localization to ciliary transition zone"/>
    <property type="evidence" value="ECO:0007669"/>
    <property type="project" value="TreeGrafter"/>
</dbReference>
<dbReference type="Proteomes" id="UP000271098">
    <property type="component" value="Unassembled WGS sequence"/>
</dbReference>
<evidence type="ECO:0000313" key="3">
    <source>
        <dbReference type="Proteomes" id="UP000271098"/>
    </source>
</evidence>
<organism evidence="2 3">
    <name type="scientific">Gongylonema pulchrum</name>
    <dbReference type="NCBI Taxonomy" id="637853"/>
    <lineage>
        <taxon>Eukaryota</taxon>
        <taxon>Metazoa</taxon>
        <taxon>Ecdysozoa</taxon>
        <taxon>Nematoda</taxon>
        <taxon>Chromadorea</taxon>
        <taxon>Rhabditida</taxon>
        <taxon>Spirurina</taxon>
        <taxon>Spiruromorpha</taxon>
        <taxon>Spiruroidea</taxon>
        <taxon>Gongylonematidae</taxon>
        <taxon>Gongylonema</taxon>
    </lineage>
</organism>
<protein>
    <recommendedName>
        <fullName evidence="1">CEP76/DRC7 peptidase-like domain-containing protein</fullName>
    </recommendedName>
</protein>
<evidence type="ECO:0000259" key="1">
    <source>
        <dbReference type="Pfam" id="PF24656"/>
    </source>
</evidence>
<dbReference type="OrthoDB" id="2162143at2759"/>
<dbReference type="GO" id="GO:0035869">
    <property type="term" value="C:ciliary transition zone"/>
    <property type="evidence" value="ECO:0007669"/>
    <property type="project" value="TreeGrafter"/>
</dbReference>
<gene>
    <name evidence="2" type="ORF">GPUH_LOCUS18655</name>
</gene>
<dbReference type="InterPro" id="IPR056290">
    <property type="entry name" value="CEPT76/DRC7_peptidase-like_dom"/>
</dbReference>
<proteinExistence type="predicted"/>
<feature type="domain" description="CEP76/DRC7 peptidase-like" evidence="1">
    <location>
        <begin position="178"/>
        <end position="229"/>
    </location>
</feature>
<dbReference type="AlphaFoldDB" id="A0A3P7MYS2"/>
<dbReference type="PANTHER" id="PTHR20837">
    <property type="entry name" value="CENTROSOMAL PROTEIN-RELATED"/>
    <property type="match status" value="1"/>
</dbReference>
<dbReference type="GO" id="GO:1905515">
    <property type="term" value="P:non-motile cilium assembly"/>
    <property type="evidence" value="ECO:0007669"/>
    <property type="project" value="TreeGrafter"/>
</dbReference>
<name>A0A3P7MYS2_9BILA</name>
<dbReference type="EMBL" id="UYRT01087132">
    <property type="protein sequence ID" value="VDN32200.1"/>
    <property type="molecule type" value="Genomic_DNA"/>
</dbReference>
<dbReference type="InterPro" id="IPR052434">
    <property type="entry name" value="Tectonic-like_complex_comp"/>
</dbReference>